<organism evidence="1 2">
    <name type="scientific">Nephila pilipes</name>
    <name type="common">Giant wood spider</name>
    <name type="synonym">Nephila maculata</name>
    <dbReference type="NCBI Taxonomy" id="299642"/>
    <lineage>
        <taxon>Eukaryota</taxon>
        <taxon>Metazoa</taxon>
        <taxon>Ecdysozoa</taxon>
        <taxon>Arthropoda</taxon>
        <taxon>Chelicerata</taxon>
        <taxon>Arachnida</taxon>
        <taxon>Araneae</taxon>
        <taxon>Araneomorphae</taxon>
        <taxon>Entelegynae</taxon>
        <taxon>Araneoidea</taxon>
        <taxon>Nephilidae</taxon>
        <taxon>Nephila</taxon>
    </lineage>
</organism>
<reference evidence="1" key="1">
    <citation type="submission" date="2020-08" db="EMBL/GenBank/DDBJ databases">
        <title>Multicomponent nature underlies the extraordinary mechanical properties of spider dragline silk.</title>
        <authorList>
            <person name="Kono N."/>
            <person name="Nakamura H."/>
            <person name="Mori M."/>
            <person name="Yoshida Y."/>
            <person name="Ohtoshi R."/>
            <person name="Malay A.D."/>
            <person name="Moran D.A.P."/>
            <person name="Tomita M."/>
            <person name="Numata K."/>
            <person name="Arakawa K."/>
        </authorList>
    </citation>
    <scope>NUCLEOTIDE SEQUENCE</scope>
</reference>
<evidence type="ECO:0000313" key="2">
    <source>
        <dbReference type="Proteomes" id="UP000887013"/>
    </source>
</evidence>
<comment type="caution">
    <text evidence="1">The sequence shown here is derived from an EMBL/GenBank/DDBJ whole genome shotgun (WGS) entry which is preliminary data.</text>
</comment>
<keyword evidence="2" id="KW-1185">Reference proteome</keyword>
<protein>
    <submittedName>
        <fullName evidence="1">Uncharacterized protein</fullName>
    </submittedName>
</protein>
<proteinExistence type="predicted"/>
<dbReference type="AlphaFoldDB" id="A0A8X6NHN5"/>
<gene>
    <name evidence="1" type="ORF">NPIL_428651</name>
</gene>
<sequence length="95" mass="10450">MKVPKKSVQTDSAVHFHIKLSFHGRLIHLAVSSGKVLTYYDTFCQQEGEVLKIFNSTPLWFFFCGMASALRRQKAKAAACSGSALQPKYGPTAAV</sequence>
<accession>A0A8X6NHN5</accession>
<name>A0A8X6NHN5_NEPPI</name>
<dbReference type="Proteomes" id="UP000887013">
    <property type="component" value="Unassembled WGS sequence"/>
</dbReference>
<dbReference type="EMBL" id="BMAW01058265">
    <property type="protein sequence ID" value="GFT15347.1"/>
    <property type="molecule type" value="Genomic_DNA"/>
</dbReference>
<evidence type="ECO:0000313" key="1">
    <source>
        <dbReference type="EMBL" id="GFT15347.1"/>
    </source>
</evidence>